<dbReference type="AlphaFoldDB" id="A0AAV5JD00"/>
<reference evidence="2 3" key="1">
    <citation type="journal article" date="2021" name="Commun. Biol.">
        <title>The genome of Shorea leprosula (Dipterocarpaceae) highlights the ecological relevance of drought in aseasonal tropical rainforests.</title>
        <authorList>
            <person name="Ng K.K.S."/>
            <person name="Kobayashi M.J."/>
            <person name="Fawcett J.A."/>
            <person name="Hatakeyama M."/>
            <person name="Paape T."/>
            <person name="Ng C.H."/>
            <person name="Ang C.C."/>
            <person name="Tnah L.H."/>
            <person name="Lee C.T."/>
            <person name="Nishiyama T."/>
            <person name="Sese J."/>
            <person name="O'Brien M.J."/>
            <person name="Copetti D."/>
            <person name="Mohd Noor M.I."/>
            <person name="Ong R.C."/>
            <person name="Putra M."/>
            <person name="Sireger I.Z."/>
            <person name="Indrioko S."/>
            <person name="Kosugi Y."/>
            <person name="Izuno A."/>
            <person name="Isagi Y."/>
            <person name="Lee S.L."/>
            <person name="Shimizu K.K."/>
        </authorList>
    </citation>
    <scope>NUCLEOTIDE SEQUENCE [LARGE SCALE GENOMIC DNA]</scope>
    <source>
        <strain evidence="2">214</strain>
    </source>
</reference>
<evidence type="ECO:0000256" key="1">
    <source>
        <dbReference type="SAM" id="Coils"/>
    </source>
</evidence>
<comment type="caution">
    <text evidence="2">The sequence shown here is derived from an EMBL/GenBank/DDBJ whole genome shotgun (WGS) entry which is preliminary data.</text>
</comment>
<proteinExistence type="predicted"/>
<keyword evidence="3" id="KW-1185">Reference proteome</keyword>
<dbReference type="Proteomes" id="UP001054252">
    <property type="component" value="Unassembled WGS sequence"/>
</dbReference>
<accession>A0AAV5JD00</accession>
<evidence type="ECO:0000313" key="2">
    <source>
        <dbReference type="EMBL" id="GKV11442.1"/>
    </source>
</evidence>
<feature type="coiled-coil region" evidence="1">
    <location>
        <begin position="106"/>
        <end position="175"/>
    </location>
</feature>
<gene>
    <name evidence="2" type="ORF">SLEP1_g22703</name>
</gene>
<sequence>MNKFLDAAPGVRIPKKKSKVAKVIAEVGRRDGRSFTHSTDTLALVISQPRSVEAKSTKVPPSGGKGYIHASTASYYEPGMRSMAKRFINTYFLDMNCQWAKDEVENAKLVQKKEEVKLEKAKLLSELNKLREENAILKRDSGYSFQKRRICKDELKKKENELDEVRKVAIKLELQVHNSAEVHITKFWKSSTFDNIINLYQLPTVIVTFSDCRKKVKLQYPEVDVTKVTFRD</sequence>
<organism evidence="2 3">
    <name type="scientific">Rubroshorea leprosula</name>
    <dbReference type="NCBI Taxonomy" id="152421"/>
    <lineage>
        <taxon>Eukaryota</taxon>
        <taxon>Viridiplantae</taxon>
        <taxon>Streptophyta</taxon>
        <taxon>Embryophyta</taxon>
        <taxon>Tracheophyta</taxon>
        <taxon>Spermatophyta</taxon>
        <taxon>Magnoliopsida</taxon>
        <taxon>eudicotyledons</taxon>
        <taxon>Gunneridae</taxon>
        <taxon>Pentapetalae</taxon>
        <taxon>rosids</taxon>
        <taxon>malvids</taxon>
        <taxon>Malvales</taxon>
        <taxon>Dipterocarpaceae</taxon>
        <taxon>Rubroshorea</taxon>
    </lineage>
</organism>
<evidence type="ECO:0000313" key="3">
    <source>
        <dbReference type="Proteomes" id="UP001054252"/>
    </source>
</evidence>
<name>A0AAV5JD00_9ROSI</name>
<protein>
    <submittedName>
        <fullName evidence="2">Uncharacterized protein</fullName>
    </submittedName>
</protein>
<keyword evidence="1" id="KW-0175">Coiled coil</keyword>
<dbReference type="EMBL" id="BPVZ01000034">
    <property type="protein sequence ID" value="GKV11442.1"/>
    <property type="molecule type" value="Genomic_DNA"/>
</dbReference>